<protein>
    <submittedName>
        <fullName evidence="1">Uncharacterized protein</fullName>
    </submittedName>
</protein>
<keyword evidence="2" id="KW-1185">Reference proteome</keyword>
<accession>W7XGN8</accession>
<dbReference type="GeneID" id="24442325"/>
<dbReference type="AlphaFoldDB" id="W7XGN8"/>
<organism evidence="1 2">
    <name type="scientific">Tetrahymena thermophila (strain SB210)</name>
    <dbReference type="NCBI Taxonomy" id="312017"/>
    <lineage>
        <taxon>Eukaryota</taxon>
        <taxon>Sar</taxon>
        <taxon>Alveolata</taxon>
        <taxon>Ciliophora</taxon>
        <taxon>Intramacronucleata</taxon>
        <taxon>Oligohymenophorea</taxon>
        <taxon>Hymenostomatida</taxon>
        <taxon>Tetrahymenina</taxon>
        <taxon>Tetrahymenidae</taxon>
        <taxon>Tetrahymena</taxon>
    </lineage>
</organism>
<name>W7XGN8_TETTS</name>
<sequence length="214" mass="26635">MYLQLNFYLIFNKLILFYIDFQQQFSLNQNFYFYNIKRNNQINAFGIECLFSGLAQCTNLLYLDLNLKYKQLNQFISYYQIKYKQFSSKLKYKLKPRCQLIKTHFLFILRIQVYILFKNYIQKQLININKIQKQQSNRSLEHIKLRIWFKINYQSLIFITWSHQQYFRFVGHIIAMLRFKKLHLYLKPGSQFWLKQFQRQQYLNVCYRCIKHIL</sequence>
<dbReference type="RefSeq" id="XP_012655341.1">
    <property type="nucleotide sequence ID" value="XM_012799887.1"/>
</dbReference>
<proteinExistence type="predicted"/>
<dbReference type="Proteomes" id="UP000009168">
    <property type="component" value="Unassembled WGS sequence"/>
</dbReference>
<reference evidence="2" key="1">
    <citation type="journal article" date="2006" name="PLoS Biol.">
        <title>Macronuclear genome sequence of the ciliate Tetrahymena thermophila, a model eukaryote.</title>
        <authorList>
            <person name="Eisen J.A."/>
            <person name="Coyne R.S."/>
            <person name="Wu M."/>
            <person name="Wu D."/>
            <person name="Thiagarajan M."/>
            <person name="Wortman J.R."/>
            <person name="Badger J.H."/>
            <person name="Ren Q."/>
            <person name="Amedeo P."/>
            <person name="Jones K.M."/>
            <person name="Tallon L.J."/>
            <person name="Delcher A.L."/>
            <person name="Salzberg S.L."/>
            <person name="Silva J.C."/>
            <person name="Haas B.J."/>
            <person name="Majoros W.H."/>
            <person name="Farzad M."/>
            <person name="Carlton J.M."/>
            <person name="Smith R.K. Jr."/>
            <person name="Garg J."/>
            <person name="Pearlman R.E."/>
            <person name="Karrer K.M."/>
            <person name="Sun L."/>
            <person name="Manning G."/>
            <person name="Elde N.C."/>
            <person name="Turkewitz A.P."/>
            <person name="Asai D.J."/>
            <person name="Wilkes D.E."/>
            <person name="Wang Y."/>
            <person name="Cai H."/>
            <person name="Collins K."/>
            <person name="Stewart B.A."/>
            <person name="Lee S.R."/>
            <person name="Wilamowska K."/>
            <person name="Weinberg Z."/>
            <person name="Ruzzo W.L."/>
            <person name="Wloga D."/>
            <person name="Gaertig J."/>
            <person name="Frankel J."/>
            <person name="Tsao C.-C."/>
            <person name="Gorovsky M.A."/>
            <person name="Keeling P.J."/>
            <person name="Waller R.F."/>
            <person name="Patron N.J."/>
            <person name="Cherry J.M."/>
            <person name="Stover N.A."/>
            <person name="Krieger C.J."/>
            <person name="del Toro C."/>
            <person name="Ryder H.F."/>
            <person name="Williamson S.C."/>
            <person name="Barbeau R.A."/>
            <person name="Hamilton E.P."/>
            <person name="Orias E."/>
        </authorList>
    </citation>
    <scope>NUCLEOTIDE SEQUENCE [LARGE SCALE GENOMIC DNA]</scope>
    <source>
        <strain evidence="2">SB210</strain>
    </source>
</reference>
<evidence type="ECO:0000313" key="1">
    <source>
        <dbReference type="EMBL" id="EWS72124.1"/>
    </source>
</evidence>
<gene>
    <name evidence="1" type="ORF">TTHERM_001417306</name>
</gene>
<dbReference type="KEGG" id="tet:TTHERM_001417306"/>
<evidence type="ECO:0000313" key="2">
    <source>
        <dbReference type="Proteomes" id="UP000009168"/>
    </source>
</evidence>
<dbReference type="InParanoid" id="W7XGN8"/>
<dbReference type="EMBL" id="GG662484">
    <property type="protein sequence ID" value="EWS72124.1"/>
    <property type="molecule type" value="Genomic_DNA"/>
</dbReference>